<feature type="compositionally biased region" description="Low complexity" evidence="9">
    <location>
        <begin position="479"/>
        <end position="488"/>
    </location>
</feature>
<dbReference type="NCBIfam" id="TIGR01007">
    <property type="entry name" value="eps_fam"/>
    <property type="match status" value="1"/>
</dbReference>
<keyword evidence="13" id="KW-1185">Reference proteome</keyword>
<reference evidence="12 13" key="1">
    <citation type="journal article" date="2019" name="Int. J. Syst. Evol. Microbiol.">
        <title>The Global Catalogue of Microorganisms (GCM) 10K type strain sequencing project: providing services to taxonomists for standard genome sequencing and annotation.</title>
        <authorList>
            <consortium name="The Broad Institute Genomics Platform"/>
            <consortium name="The Broad Institute Genome Sequencing Center for Infectious Disease"/>
            <person name="Wu L."/>
            <person name="Ma J."/>
        </authorList>
    </citation>
    <scope>NUCLEOTIDE SEQUENCE [LARGE SCALE GENOMIC DNA]</scope>
    <source>
        <strain evidence="12 13">JCM 15575</strain>
    </source>
</reference>
<comment type="subcellular location">
    <subcellularLocation>
        <location evidence="1">Cell membrane</location>
        <topology evidence="1">Multi-pass membrane protein</topology>
    </subcellularLocation>
</comment>
<keyword evidence="3" id="KW-1003">Cell membrane</keyword>
<keyword evidence="4 10" id="KW-0812">Transmembrane</keyword>
<dbReference type="EMBL" id="BAAAPK010000001">
    <property type="protein sequence ID" value="GAA1666263.1"/>
    <property type="molecule type" value="Genomic_DNA"/>
</dbReference>
<dbReference type="PANTHER" id="PTHR32309:SF13">
    <property type="entry name" value="FERRIC ENTEROBACTIN TRANSPORT PROTEIN FEPE"/>
    <property type="match status" value="1"/>
</dbReference>
<evidence type="ECO:0000256" key="4">
    <source>
        <dbReference type="ARBA" id="ARBA00022692"/>
    </source>
</evidence>
<dbReference type="Pfam" id="PF10609">
    <property type="entry name" value="ParA"/>
    <property type="match status" value="1"/>
</dbReference>
<evidence type="ECO:0000256" key="1">
    <source>
        <dbReference type="ARBA" id="ARBA00004651"/>
    </source>
</evidence>
<dbReference type="CDD" id="cd05387">
    <property type="entry name" value="BY-kinase"/>
    <property type="match status" value="1"/>
</dbReference>
<keyword evidence="7 10" id="KW-1133">Transmembrane helix</keyword>
<dbReference type="Pfam" id="PF02706">
    <property type="entry name" value="Wzz"/>
    <property type="match status" value="1"/>
</dbReference>
<evidence type="ECO:0000256" key="5">
    <source>
        <dbReference type="ARBA" id="ARBA00022741"/>
    </source>
</evidence>
<protein>
    <submittedName>
        <fullName evidence="12">Polysaccharide biosynthesis tyrosine autokinase</fullName>
    </submittedName>
</protein>
<dbReference type="InterPro" id="IPR050445">
    <property type="entry name" value="Bact_polysacc_biosynth/exp"/>
</dbReference>
<dbReference type="RefSeq" id="WP_344051847.1">
    <property type="nucleotide sequence ID" value="NZ_BAAAPK010000001.1"/>
</dbReference>
<comment type="similarity">
    <text evidence="2">Belongs to the CpsC/CapA family.</text>
</comment>
<keyword evidence="5" id="KW-0547">Nucleotide-binding</keyword>
<dbReference type="InterPro" id="IPR003856">
    <property type="entry name" value="LPS_length_determ_N"/>
</dbReference>
<evidence type="ECO:0000313" key="12">
    <source>
        <dbReference type="EMBL" id="GAA1666263.1"/>
    </source>
</evidence>
<evidence type="ECO:0000256" key="7">
    <source>
        <dbReference type="ARBA" id="ARBA00022989"/>
    </source>
</evidence>
<dbReference type="Proteomes" id="UP001500596">
    <property type="component" value="Unassembled WGS sequence"/>
</dbReference>
<evidence type="ECO:0000313" key="13">
    <source>
        <dbReference type="Proteomes" id="UP001500596"/>
    </source>
</evidence>
<accession>A0ABN2G6N1</accession>
<keyword evidence="6" id="KW-0067">ATP-binding</keyword>
<gene>
    <name evidence="12" type="ORF">GCM10009807_07980</name>
</gene>
<feature type="transmembrane region" description="Helical" evidence="10">
    <location>
        <begin position="176"/>
        <end position="195"/>
    </location>
</feature>
<sequence>MELRDYLRILRARWIAIVLLTLLGAAVAFGYSALQPRVYTAEATGYVTTADGSTDVGAALVGNQLAQAKVKSFVAVGSWRAVAEYAIDELGLQSSPESLVGRVDVTNPLDTTVISVNASAGTPEEARDLAEAWIRGMILQIDDLEGDGTTGSSAVTVVAGDSARLPTSPSSPNTRLNVILGALIGLALGIGYAVVRHVLDRRLRDPRDIERETGVAVVGTIPLDKELSASRKVLSFDESLGDSGSVIVAEALRELRTNLQFMSVDNPPRAIVVTSPVPGDGKSTTAANLAVSLAAAGEPVMLIDADLRRPVISTLFALPEGAGLTDVIAGRAAIDDVSHQVGENLVVVGAGRIPPNPSELLGSQRMRDLVAQLSQTALVIIDSPPLLPVTDAAILAARADGALIVTSAGRTTYDMLQKALENLEKAHAHTLGVVLNKVPKRGVGGGYYGYQYQSYQAADKKAPKGQPTEPEPGPRRSSDAGSGAGTADAEQEFAGGRRSARRAPTAD</sequence>
<comment type="caution">
    <text evidence="12">The sequence shown here is derived from an EMBL/GenBank/DDBJ whole genome shotgun (WGS) entry which is preliminary data.</text>
</comment>
<keyword evidence="8 10" id="KW-0472">Membrane</keyword>
<evidence type="ECO:0000256" key="8">
    <source>
        <dbReference type="ARBA" id="ARBA00023136"/>
    </source>
</evidence>
<proteinExistence type="inferred from homology"/>
<evidence type="ECO:0000256" key="2">
    <source>
        <dbReference type="ARBA" id="ARBA00006683"/>
    </source>
</evidence>
<evidence type="ECO:0000259" key="11">
    <source>
        <dbReference type="Pfam" id="PF02706"/>
    </source>
</evidence>
<evidence type="ECO:0000256" key="10">
    <source>
        <dbReference type="SAM" id="Phobius"/>
    </source>
</evidence>
<dbReference type="SUPFAM" id="SSF52540">
    <property type="entry name" value="P-loop containing nucleoside triphosphate hydrolases"/>
    <property type="match status" value="1"/>
</dbReference>
<evidence type="ECO:0000256" key="9">
    <source>
        <dbReference type="SAM" id="MobiDB-lite"/>
    </source>
</evidence>
<name>A0ABN2G6N1_9MICO</name>
<dbReference type="InterPro" id="IPR027417">
    <property type="entry name" value="P-loop_NTPase"/>
</dbReference>
<evidence type="ECO:0000256" key="6">
    <source>
        <dbReference type="ARBA" id="ARBA00022840"/>
    </source>
</evidence>
<feature type="domain" description="Polysaccharide chain length determinant N-terminal" evidence="11">
    <location>
        <begin position="2"/>
        <end position="53"/>
    </location>
</feature>
<dbReference type="InterPro" id="IPR005702">
    <property type="entry name" value="Wzc-like_C"/>
</dbReference>
<feature type="transmembrane region" description="Helical" evidence="10">
    <location>
        <begin position="12"/>
        <end position="34"/>
    </location>
</feature>
<organism evidence="12 13">
    <name type="scientific">Microbacterium lacus</name>
    <dbReference type="NCBI Taxonomy" id="415217"/>
    <lineage>
        <taxon>Bacteria</taxon>
        <taxon>Bacillati</taxon>
        <taxon>Actinomycetota</taxon>
        <taxon>Actinomycetes</taxon>
        <taxon>Micrococcales</taxon>
        <taxon>Microbacteriaceae</taxon>
        <taxon>Microbacterium</taxon>
    </lineage>
</organism>
<feature type="region of interest" description="Disordered" evidence="9">
    <location>
        <begin position="458"/>
        <end position="507"/>
    </location>
</feature>
<dbReference type="PANTHER" id="PTHR32309">
    <property type="entry name" value="TYROSINE-PROTEIN KINASE"/>
    <property type="match status" value="1"/>
</dbReference>
<dbReference type="InterPro" id="IPR033756">
    <property type="entry name" value="YlxH/NBP35"/>
</dbReference>
<evidence type="ECO:0000256" key="3">
    <source>
        <dbReference type="ARBA" id="ARBA00022475"/>
    </source>
</evidence>
<dbReference type="Gene3D" id="3.40.50.300">
    <property type="entry name" value="P-loop containing nucleotide triphosphate hydrolases"/>
    <property type="match status" value="1"/>
</dbReference>